<keyword evidence="1" id="KW-0472">Membrane</keyword>
<feature type="transmembrane region" description="Helical" evidence="1">
    <location>
        <begin position="366"/>
        <end position="388"/>
    </location>
</feature>
<name>A0A0L8ABR5_9GAMM</name>
<comment type="caution">
    <text evidence="2">The sequence shown here is derived from an EMBL/GenBank/DDBJ whole genome shotgun (WGS) entry which is preliminary data.</text>
</comment>
<sequence>MMNHVYAQPNAHGSFSRSTVGLALLVAFYVGAHLRLSIYSGGSVLVPQYICLAAGAALVALYHRTLLKTLPLMLLLAAALVLAPILNSPFLSTSALFETYKGGIQLLISMTLMLAVAALVTTVEPARLARLSTRLWLLFVLLALLEFAAMRDVFEAISQAIYSASGRGLYTGVERDQLMYGQIRPKVMATEPSFLATTLLCLCTMAILSMRSAGKPHTVRNGLLMLTVTYLVCPSMIIVFFMAAIATWMYWPRTRKGRALALFILGGALVLTLIAQSYMTQLAALSKLVLGEHGATGSFFGRIAVGPSVGMDVIERYPLLGVGVGNAEAARPIIDNNWLNKGAFALFPWFADPTLRANDLMSNGFWWQWIYMGALGGLLFIALTKALLRRIGVELPFRAIVCAWIVWYAGAAFVDPISWFALAIFCIPPRANFESRTDLSNLDRASIVRGAIHAR</sequence>
<dbReference type="RefSeq" id="WP_010484713.1">
    <property type="nucleotide sequence ID" value="NZ_AJLO02000016.1"/>
</dbReference>
<feature type="transmembrane region" description="Helical" evidence="1">
    <location>
        <begin position="44"/>
        <end position="62"/>
    </location>
</feature>
<feature type="transmembrane region" description="Helical" evidence="1">
    <location>
        <begin position="260"/>
        <end position="279"/>
    </location>
</feature>
<feature type="transmembrane region" description="Helical" evidence="1">
    <location>
        <begin position="103"/>
        <end position="123"/>
    </location>
</feature>
<proteinExistence type="predicted"/>
<evidence type="ECO:0000256" key="1">
    <source>
        <dbReference type="SAM" id="Phobius"/>
    </source>
</evidence>
<feature type="transmembrane region" description="Helical" evidence="1">
    <location>
        <begin position="74"/>
        <end position="97"/>
    </location>
</feature>
<feature type="transmembrane region" description="Helical" evidence="1">
    <location>
        <begin position="223"/>
        <end position="248"/>
    </location>
</feature>
<dbReference type="OrthoDB" id="6058788at2"/>
<feature type="transmembrane region" description="Helical" evidence="1">
    <location>
        <begin position="400"/>
        <end position="425"/>
    </location>
</feature>
<keyword evidence="1" id="KW-0812">Transmembrane</keyword>
<reference evidence="2 3" key="1">
    <citation type="journal article" date="2012" name="J. Bacteriol.">
        <title>Genome sequence of a novel nicotine-degrading strain, Pseudomonas geniculata N1.</title>
        <authorList>
            <person name="Tang H."/>
            <person name="Yu H."/>
            <person name="Tai C."/>
            <person name="Huang K."/>
            <person name="Liu Y."/>
            <person name="Wang L."/>
            <person name="Yao Y."/>
            <person name="Wu G."/>
            <person name="Xu P."/>
        </authorList>
    </citation>
    <scope>NUCLEOTIDE SEQUENCE [LARGE SCALE GENOMIC DNA]</scope>
    <source>
        <strain evidence="2 3">N1</strain>
    </source>
</reference>
<evidence type="ECO:0000313" key="3">
    <source>
        <dbReference type="Proteomes" id="UP000036890"/>
    </source>
</evidence>
<organism evidence="2 3">
    <name type="scientific">Stenotrophomonas geniculata N1</name>
    <dbReference type="NCBI Taxonomy" id="1167641"/>
    <lineage>
        <taxon>Bacteria</taxon>
        <taxon>Pseudomonadati</taxon>
        <taxon>Pseudomonadota</taxon>
        <taxon>Gammaproteobacteria</taxon>
        <taxon>Lysobacterales</taxon>
        <taxon>Lysobacteraceae</taxon>
        <taxon>Stenotrophomonas</taxon>
    </lineage>
</organism>
<evidence type="ECO:0008006" key="4">
    <source>
        <dbReference type="Google" id="ProtNLM"/>
    </source>
</evidence>
<feature type="transmembrane region" description="Helical" evidence="1">
    <location>
        <begin position="20"/>
        <end position="38"/>
    </location>
</feature>
<dbReference type="Proteomes" id="UP000036890">
    <property type="component" value="Unassembled WGS sequence"/>
</dbReference>
<accession>A0A0L8ABR5</accession>
<dbReference type="EMBL" id="AJLO02000016">
    <property type="protein sequence ID" value="KOE99750.1"/>
    <property type="molecule type" value="Genomic_DNA"/>
</dbReference>
<evidence type="ECO:0000313" key="2">
    <source>
        <dbReference type="EMBL" id="KOE99750.1"/>
    </source>
</evidence>
<feature type="transmembrane region" description="Helical" evidence="1">
    <location>
        <begin position="194"/>
        <end position="211"/>
    </location>
</feature>
<dbReference type="AlphaFoldDB" id="A0A0L8ABR5"/>
<protein>
    <recommendedName>
        <fullName evidence="4">Polysaccharide polymerase</fullName>
    </recommendedName>
</protein>
<keyword evidence="1" id="KW-1133">Transmembrane helix</keyword>
<gene>
    <name evidence="2" type="ORF">W7K_07915</name>
</gene>